<name>A0A2N7VHL8_9BURK</name>
<dbReference type="CDD" id="cd10918">
    <property type="entry name" value="CE4_NodB_like_5s_6s"/>
    <property type="match status" value="1"/>
</dbReference>
<dbReference type="PROSITE" id="PS51677">
    <property type="entry name" value="NODB"/>
    <property type="match status" value="1"/>
</dbReference>
<feature type="domain" description="NodB homology" evidence="3">
    <location>
        <begin position="95"/>
        <end position="279"/>
    </location>
</feature>
<dbReference type="SUPFAM" id="SSF88713">
    <property type="entry name" value="Glycoside hydrolase/deacetylase"/>
    <property type="match status" value="1"/>
</dbReference>
<sequence length="279" mass="31301">MRSKTSLQALRRMALVFAILCGNALTMPAMANDAAARVAVLVYHRFGQTAADSMTVRVQTFEAQLRMLRALGYRFVPLHDVVAWLEDQRAGLPPKAIALTVDDGHRSVFDTLRPIALREHLPITLFIYPSAISNASYALTWDQLRALQATGLFDVQSHTYWHPNFNVERARLPHEAFEAFATMQLQKSRASLEAHLQTHVDLLAWPFGIVDDELVQWARVAGYRAAFELGGRTIDRDSPRFKLSRLLVVDSDTPLVLARLLGEPADADQHNTPLPEKQP</sequence>
<dbReference type="InterPro" id="IPR002509">
    <property type="entry name" value="NODB_dom"/>
</dbReference>
<dbReference type="PANTHER" id="PTHR34216">
    <property type="match status" value="1"/>
</dbReference>
<evidence type="ECO:0000256" key="1">
    <source>
        <dbReference type="ARBA" id="ARBA00022729"/>
    </source>
</evidence>
<feature type="signal peptide" evidence="2">
    <location>
        <begin position="1"/>
        <end position="31"/>
    </location>
</feature>
<dbReference type="InterPro" id="IPR011330">
    <property type="entry name" value="Glyco_hydro/deAcase_b/a-brl"/>
</dbReference>
<comment type="caution">
    <text evidence="4">The sequence shown here is derived from an EMBL/GenBank/DDBJ whole genome shotgun (WGS) entry which is preliminary data.</text>
</comment>
<feature type="chain" id="PRO_5014912042" evidence="2">
    <location>
        <begin position="32"/>
        <end position="279"/>
    </location>
</feature>
<reference evidence="4 5" key="1">
    <citation type="submission" date="2018-01" db="EMBL/GenBank/DDBJ databases">
        <title>Whole genome analyses suggest that Burkholderia sensu lato contains two further novel genera in the rhizoxinica-symbiotica group Mycetohabitans gen. nov., and Trinickia gen. nov.: implications for the evolution of diazotrophy and nodulation in the Burkholderiaceae.</title>
        <authorList>
            <person name="Estrada-de los Santos P."/>
            <person name="Palmer M."/>
            <person name="Chavez-Ramirez B."/>
            <person name="Beukes C."/>
            <person name="Steenkamp E.T."/>
            <person name="Hirsch A.M."/>
            <person name="Manyaka P."/>
            <person name="Maluk M."/>
            <person name="Lafos M."/>
            <person name="Crook M."/>
            <person name="Gross E."/>
            <person name="Simon M.F."/>
            <person name="Bueno dos Reis Junior F."/>
            <person name="Poole P.S."/>
            <person name="Venter S.N."/>
            <person name="James E.K."/>
        </authorList>
    </citation>
    <scope>NUCLEOTIDE SEQUENCE [LARGE SCALE GENOMIC DNA]</scope>
    <source>
        <strain evidence="4 5">GIMN1.004</strain>
    </source>
</reference>
<dbReference type="InterPro" id="IPR051398">
    <property type="entry name" value="Polysacch_Deacetylase"/>
</dbReference>
<accession>A0A2N7VHL8</accession>
<evidence type="ECO:0000256" key="2">
    <source>
        <dbReference type="SAM" id="SignalP"/>
    </source>
</evidence>
<evidence type="ECO:0000259" key="3">
    <source>
        <dbReference type="PROSITE" id="PS51677"/>
    </source>
</evidence>
<dbReference type="Proteomes" id="UP000235616">
    <property type="component" value="Unassembled WGS sequence"/>
</dbReference>
<keyword evidence="5" id="KW-1185">Reference proteome</keyword>
<dbReference type="GO" id="GO:0005975">
    <property type="term" value="P:carbohydrate metabolic process"/>
    <property type="evidence" value="ECO:0007669"/>
    <property type="project" value="InterPro"/>
</dbReference>
<dbReference type="EMBL" id="PNYA01000023">
    <property type="protein sequence ID" value="PMS16647.1"/>
    <property type="molecule type" value="Genomic_DNA"/>
</dbReference>
<organism evidence="4 5">
    <name type="scientific">Trinickia dabaoshanensis</name>
    <dbReference type="NCBI Taxonomy" id="564714"/>
    <lineage>
        <taxon>Bacteria</taxon>
        <taxon>Pseudomonadati</taxon>
        <taxon>Pseudomonadota</taxon>
        <taxon>Betaproteobacteria</taxon>
        <taxon>Burkholderiales</taxon>
        <taxon>Burkholderiaceae</taxon>
        <taxon>Trinickia</taxon>
    </lineage>
</organism>
<evidence type="ECO:0000313" key="5">
    <source>
        <dbReference type="Proteomes" id="UP000235616"/>
    </source>
</evidence>
<gene>
    <name evidence="4" type="ORF">C0Z18_22675</name>
</gene>
<proteinExistence type="predicted"/>
<dbReference type="OrthoDB" id="9814639at2"/>
<dbReference type="Pfam" id="PF01522">
    <property type="entry name" value="Polysacc_deac_1"/>
    <property type="match status" value="1"/>
</dbReference>
<keyword evidence="1 2" id="KW-0732">Signal</keyword>
<protein>
    <submittedName>
        <fullName evidence="4">Polysaccharide deacetylase</fullName>
    </submittedName>
</protein>
<dbReference type="AlphaFoldDB" id="A0A2N7VHL8"/>
<dbReference type="PANTHER" id="PTHR34216:SF7">
    <property type="entry name" value="POLY-BETA-1,6-N-ACETYL-D-GLUCOSAMINE N-DEACETYLASE"/>
    <property type="match status" value="1"/>
</dbReference>
<evidence type="ECO:0000313" key="4">
    <source>
        <dbReference type="EMBL" id="PMS16647.1"/>
    </source>
</evidence>
<dbReference type="GO" id="GO:0016810">
    <property type="term" value="F:hydrolase activity, acting on carbon-nitrogen (but not peptide) bonds"/>
    <property type="evidence" value="ECO:0007669"/>
    <property type="project" value="InterPro"/>
</dbReference>
<dbReference type="Gene3D" id="3.20.20.370">
    <property type="entry name" value="Glycoside hydrolase/deacetylase"/>
    <property type="match status" value="1"/>
</dbReference>